<keyword evidence="1" id="KW-0812">Transmembrane</keyword>
<feature type="transmembrane region" description="Helical" evidence="1">
    <location>
        <begin position="172"/>
        <end position="194"/>
    </location>
</feature>
<sequence>MNIRAANALNSESTDSNADIQRAINRAMRAQVAQMERQEMLEATAVPVVPQDSRALPSTFMQVEAAVPHRIKDVEQGSSMADLGTLLTKDLKSKSKAFAKDNRVAPRSNTSLRAYDSSDKPPFSFINWGQIGGMMQNPAIAHTGMTVYVPRKAVGTTVGLDFDSPATFHGPLLVALMVLFLIFFLVLMLCCWMVKSKEKHDKYMAEKIPRR</sequence>
<dbReference type="OrthoDB" id="345809at2759"/>
<dbReference type="Proteomes" id="UP000515125">
    <property type="component" value="Unplaced"/>
</dbReference>
<protein>
    <submittedName>
        <fullName evidence="3">Uncharacterized protein LOC34618999</fullName>
    </submittedName>
</protein>
<name>A0A6P5WF19_9EIME</name>
<gene>
    <name evidence="3" type="primary">LOC34618999</name>
</gene>
<evidence type="ECO:0000313" key="2">
    <source>
        <dbReference type="Proteomes" id="UP000515125"/>
    </source>
</evidence>
<evidence type="ECO:0000313" key="3">
    <source>
        <dbReference type="RefSeq" id="XP_022588412.2"/>
    </source>
</evidence>
<evidence type="ECO:0000256" key="1">
    <source>
        <dbReference type="SAM" id="Phobius"/>
    </source>
</evidence>
<proteinExistence type="predicted"/>
<keyword evidence="2" id="KW-1185">Reference proteome</keyword>
<accession>A0A6P5WF19</accession>
<keyword evidence="1" id="KW-1133">Transmembrane helix</keyword>
<dbReference type="RefSeq" id="XP_022588412.2">
    <property type="nucleotide sequence ID" value="XM_022732310.2"/>
</dbReference>
<dbReference type="AlphaFoldDB" id="A0A6P5WF19"/>
<dbReference type="GeneID" id="34618999"/>
<organism evidence="2 3">
    <name type="scientific">Cyclospora cayetanensis</name>
    <dbReference type="NCBI Taxonomy" id="88456"/>
    <lineage>
        <taxon>Eukaryota</taxon>
        <taxon>Sar</taxon>
        <taxon>Alveolata</taxon>
        <taxon>Apicomplexa</taxon>
        <taxon>Conoidasida</taxon>
        <taxon>Coccidia</taxon>
        <taxon>Eucoccidiorida</taxon>
        <taxon>Eimeriorina</taxon>
        <taxon>Eimeriidae</taxon>
        <taxon>Cyclospora</taxon>
    </lineage>
</organism>
<keyword evidence="1" id="KW-0472">Membrane</keyword>
<reference evidence="3" key="1">
    <citation type="submission" date="2025-08" db="UniProtKB">
        <authorList>
            <consortium name="RefSeq"/>
        </authorList>
    </citation>
    <scope>IDENTIFICATION</scope>
</reference>